<dbReference type="AlphaFoldDB" id="A0A426Y3I0"/>
<accession>A0A426Y3I0</accession>
<gene>
    <name evidence="2" type="ORF">B296_00049580</name>
</gene>
<evidence type="ECO:0000256" key="1">
    <source>
        <dbReference type="SAM" id="MobiDB-lite"/>
    </source>
</evidence>
<dbReference type="EMBL" id="AMZH03015355">
    <property type="protein sequence ID" value="RRT46190.1"/>
    <property type="molecule type" value="Genomic_DNA"/>
</dbReference>
<evidence type="ECO:0000313" key="2">
    <source>
        <dbReference type="EMBL" id="RRT46190.1"/>
    </source>
</evidence>
<feature type="region of interest" description="Disordered" evidence="1">
    <location>
        <begin position="61"/>
        <end position="87"/>
    </location>
</feature>
<proteinExistence type="predicted"/>
<comment type="caution">
    <text evidence="2">The sequence shown here is derived from an EMBL/GenBank/DDBJ whole genome shotgun (WGS) entry which is preliminary data.</text>
</comment>
<organism evidence="2 3">
    <name type="scientific">Ensete ventricosum</name>
    <name type="common">Abyssinian banana</name>
    <name type="synonym">Musa ensete</name>
    <dbReference type="NCBI Taxonomy" id="4639"/>
    <lineage>
        <taxon>Eukaryota</taxon>
        <taxon>Viridiplantae</taxon>
        <taxon>Streptophyta</taxon>
        <taxon>Embryophyta</taxon>
        <taxon>Tracheophyta</taxon>
        <taxon>Spermatophyta</taxon>
        <taxon>Magnoliopsida</taxon>
        <taxon>Liliopsida</taxon>
        <taxon>Zingiberales</taxon>
        <taxon>Musaceae</taxon>
        <taxon>Ensete</taxon>
    </lineage>
</organism>
<dbReference type="Proteomes" id="UP000287651">
    <property type="component" value="Unassembled WGS sequence"/>
</dbReference>
<reference evidence="2 3" key="1">
    <citation type="journal article" date="2014" name="Agronomy (Basel)">
        <title>A Draft Genome Sequence for Ensete ventricosum, the Drought-Tolerant Tree Against Hunger.</title>
        <authorList>
            <person name="Harrison J."/>
            <person name="Moore K.A."/>
            <person name="Paszkiewicz K."/>
            <person name="Jones T."/>
            <person name="Grant M."/>
            <person name="Ambacheew D."/>
            <person name="Muzemil S."/>
            <person name="Studholme D.J."/>
        </authorList>
    </citation>
    <scope>NUCLEOTIDE SEQUENCE [LARGE SCALE GENOMIC DNA]</scope>
</reference>
<feature type="compositionally biased region" description="Basic residues" evidence="1">
    <location>
        <begin position="78"/>
        <end position="87"/>
    </location>
</feature>
<sequence length="87" mass="9194">MARPSTGVAGHGLATCKRAIGYGQGPLQRGDRLWPRPPTQGVADCGQPVGAAVVGGNDHLQWGARRSDQPARGCHQQGQRRRPQGDC</sequence>
<name>A0A426Y3I0_ENSVE</name>
<protein>
    <submittedName>
        <fullName evidence="2">Uncharacterized protein</fullName>
    </submittedName>
</protein>
<evidence type="ECO:0000313" key="3">
    <source>
        <dbReference type="Proteomes" id="UP000287651"/>
    </source>
</evidence>